<accession>A0AAD9TPI2</accession>
<dbReference type="EMBL" id="JANJYI010000008">
    <property type="protein sequence ID" value="KAK2639516.1"/>
    <property type="molecule type" value="Genomic_DNA"/>
</dbReference>
<keyword evidence="3" id="KW-1185">Reference proteome</keyword>
<reference evidence="2" key="1">
    <citation type="journal article" date="2023" name="Plant J.">
        <title>Genome sequences and population genomics provide insights into the demographic history, inbreeding, and mutation load of two 'living fossil' tree species of Dipteronia.</title>
        <authorList>
            <person name="Feng Y."/>
            <person name="Comes H.P."/>
            <person name="Chen J."/>
            <person name="Zhu S."/>
            <person name="Lu R."/>
            <person name="Zhang X."/>
            <person name="Li P."/>
            <person name="Qiu J."/>
            <person name="Olsen K.M."/>
            <person name="Qiu Y."/>
        </authorList>
    </citation>
    <scope>NUCLEOTIDE SEQUENCE</scope>
    <source>
        <strain evidence="2">KIB01</strain>
    </source>
</reference>
<dbReference type="Proteomes" id="UP001280121">
    <property type="component" value="Unassembled WGS sequence"/>
</dbReference>
<comment type="caution">
    <text evidence="2">The sequence shown here is derived from an EMBL/GenBank/DDBJ whole genome shotgun (WGS) entry which is preliminary data.</text>
</comment>
<sequence length="111" mass="12568">MVLSFLLLDKSLWFYVLIGDNAAERFLIWHDMNYEDAARSVVVPHFGLQTHYTANLMSGLVEDCVLELISGLNQALPSLQQYGSNWLVKSKVVDCYQLPEAVFLLGFLLLS</sequence>
<organism evidence="2 3">
    <name type="scientific">Dipteronia dyeriana</name>
    <dbReference type="NCBI Taxonomy" id="168575"/>
    <lineage>
        <taxon>Eukaryota</taxon>
        <taxon>Viridiplantae</taxon>
        <taxon>Streptophyta</taxon>
        <taxon>Embryophyta</taxon>
        <taxon>Tracheophyta</taxon>
        <taxon>Spermatophyta</taxon>
        <taxon>Magnoliopsida</taxon>
        <taxon>eudicotyledons</taxon>
        <taxon>Gunneridae</taxon>
        <taxon>Pentapetalae</taxon>
        <taxon>rosids</taxon>
        <taxon>malvids</taxon>
        <taxon>Sapindales</taxon>
        <taxon>Sapindaceae</taxon>
        <taxon>Hippocastanoideae</taxon>
        <taxon>Acereae</taxon>
        <taxon>Dipteronia</taxon>
    </lineage>
</organism>
<gene>
    <name evidence="2" type="ORF">Ddye_027311</name>
</gene>
<feature type="signal peptide" evidence="1">
    <location>
        <begin position="1"/>
        <end position="23"/>
    </location>
</feature>
<proteinExistence type="predicted"/>
<feature type="chain" id="PRO_5041900654" evidence="1">
    <location>
        <begin position="24"/>
        <end position="111"/>
    </location>
</feature>
<name>A0AAD9TPI2_9ROSI</name>
<protein>
    <submittedName>
        <fullName evidence="2">Uncharacterized protein</fullName>
    </submittedName>
</protein>
<evidence type="ECO:0000313" key="3">
    <source>
        <dbReference type="Proteomes" id="UP001280121"/>
    </source>
</evidence>
<keyword evidence="1" id="KW-0732">Signal</keyword>
<evidence type="ECO:0000313" key="2">
    <source>
        <dbReference type="EMBL" id="KAK2639516.1"/>
    </source>
</evidence>
<evidence type="ECO:0000256" key="1">
    <source>
        <dbReference type="SAM" id="SignalP"/>
    </source>
</evidence>
<dbReference type="AlphaFoldDB" id="A0AAD9TPI2"/>